<gene>
    <name evidence="1" type="ORF">FFV09_20755</name>
</gene>
<sequence length="155" mass="18433">MKKEDRKTKLERLLERNRLRQEEEHRNLLFEECLDALGSGAAVLGDTESQELERSFTEEFIITSYGRIEWDLYKGYEQLDRNALASRYAHEQEVYHLVWSHGSQPVIEARMNRIVERLDDVTAVSPDVWIYQKNKRVIELFHDGVIRVYDKTTEM</sequence>
<dbReference type="AlphaFoldDB" id="A0A4Y6UZ87"/>
<organism evidence="1 2">
    <name type="scientific">Saccharibacillus brassicae</name>
    <dbReference type="NCBI Taxonomy" id="2583377"/>
    <lineage>
        <taxon>Bacteria</taxon>
        <taxon>Bacillati</taxon>
        <taxon>Bacillota</taxon>
        <taxon>Bacilli</taxon>
        <taxon>Bacillales</taxon>
        <taxon>Paenibacillaceae</taxon>
        <taxon>Saccharibacillus</taxon>
    </lineage>
</organism>
<dbReference type="InterPro" id="IPR049585">
    <property type="entry name" value="CdiI_EcoliA0-like"/>
</dbReference>
<dbReference type="Pfam" id="PF24172">
    <property type="entry name" value="CdiI_ImmP"/>
    <property type="match status" value="1"/>
</dbReference>
<dbReference type="CDD" id="cd20693">
    <property type="entry name" value="CdiI_EcoliA0-like"/>
    <property type="match status" value="1"/>
</dbReference>
<accession>A0A4Y6UZ87</accession>
<evidence type="ECO:0000313" key="2">
    <source>
        <dbReference type="Proteomes" id="UP000316968"/>
    </source>
</evidence>
<name>A0A4Y6UZ87_SACBS</name>
<protein>
    <submittedName>
        <fullName evidence="1">Uncharacterized protein</fullName>
    </submittedName>
</protein>
<proteinExistence type="predicted"/>
<dbReference type="EMBL" id="CP041217">
    <property type="protein sequence ID" value="QDH23069.1"/>
    <property type="molecule type" value="Genomic_DNA"/>
</dbReference>
<keyword evidence="2" id="KW-1185">Reference proteome</keyword>
<evidence type="ECO:0000313" key="1">
    <source>
        <dbReference type="EMBL" id="QDH23069.1"/>
    </source>
</evidence>
<dbReference type="KEGG" id="saca:FFV09_20755"/>
<dbReference type="RefSeq" id="WP_141449606.1">
    <property type="nucleotide sequence ID" value="NZ_CP041217.1"/>
</dbReference>
<dbReference type="OrthoDB" id="6565706at2"/>
<dbReference type="Proteomes" id="UP000316968">
    <property type="component" value="Chromosome"/>
</dbReference>
<reference evidence="1 2" key="1">
    <citation type="submission" date="2019-06" db="EMBL/GenBank/DDBJ databases">
        <title>Saccharibacillus brassicae sp. nov., an endophytic bacterium isolated from Chinese cabbage seeds (Brassica pekinensis).</title>
        <authorList>
            <person name="Jiang L."/>
            <person name="Lee J."/>
            <person name="Kim S.W."/>
        </authorList>
    </citation>
    <scope>NUCLEOTIDE SEQUENCE [LARGE SCALE GENOMIC DNA]</scope>
    <source>
        <strain evidence="2">KCTC 43072 / ATSA2</strain>
    </source>
</reference>